<dbReference type="Proteomes" id="UP001642360">
    <property type="component" value="Unassembled WGS sequence"/>
</dbReference>
<dbReference type="AlphaFoldDB" id="A0ABC8STJ8"/>
<organism evidence="1 2">
    <name type="scientific">Ilex paraguariensis</name>
    <name type="common">yerba mate</name>
    <dbReference type="NCBI Taxonomy" id="185542"/>
    <lineage>
        <taxon>Eukaryota</taxon>
        <taxon>Viridiplantae</taxon>
        <taxon>Streptophyta</taxon>
        <taxon>Embryophyta</taxon>
        <taxon>Tracheophyta</taxon>
        <taxon>Spermatophyta</taxon>
        <taxon>Magnoliopsida</taxon>
        <taxon>eudicotyledons</taxon>
        <taxon>Gunneridae</taxon>
        <taxon>Pentapetalae</taxon>
        <taxon>asterids</taxon>
        <taxon>campanulids</taxon>
        <taxon>Aquifoliales</taxon>
        <taxon>Aquifoliaceae</taxon>
        <taxon>Ilex</taxon>
    </lineage>
</organism>
<gene>
    <name evidence="1" type="ORF">ILEXP_LOCUS29304</name>
</gene>
<protein>
    <submittedName>
        <fullName evidence="1">Uncharacterized protein</fullName>
    </submittedName>
</protein>
<dbReference type="InterPro" id="IPR011051">
    <property type="entry name" value="RmlC_Cupin_sf"/>
</dbReference>
<proteinExistence type="predicted"/>
<keyword evidence="2" id="KW-1185">Reference proteome</keyword>
<dbReference type="EMBL" id="CAUOFW020003536">
    <property type="protein sequence ID" value="CAK9160533.1"/>
    <property type="molecule type" value="Genomic_DNA"/>
</dbReference>
<comment type="caution">
    <text evidence="1">The sequence shown here is derived from an EMBL/GenBank/DDBJ whole genome shotgun (WGS) entry which is preliminary data.</text>
</comment>
<dbReference type="SUPFAM" id="SSF51182">
    <property type="entry name" value="RmlC-like cupins"/>
    <property type="match status" value="1"/>
</dbReference>
<name>A0ABC8STJ8_9AQUA</name>
<accession>A0ABC8STJ8</accession>
<dbReference type="InterPro" id="IPR014710">
    <property type="entry name" value="RmlC-like_jellyroll"/>
</dbReference>
<evidence type="ECO:0000313" key="1">
    <source>
        <dbReference type="EMBL" id="CAK9160533.1"/>
    </source>
</evidence>
<sequence>MQTVFEGDGGGYYSWSTSKSPLLVEAKLGAGKLLLHPRGFSLPHYADSAKIGYVLQVLIPLTQIVFSANVCCSIRA</sequence>
<reference evidence="1 2" key="1">
    <citation type="submission" date="2024-02" db="EMBL/GenBank/DDBJ databases">
        <authorList>
            <person name="Vignale AGUSTIN F."/>
            <person name="Sosa J E."/>
            <person name="Modenutti C."/>
        </authorList>
    </citation>
    <scope>NUCLEOTIDE SEQUENCE [LARGE SCALE GENOMIC DNA]</scope>
</reference>
<dbReference type="Gene3D" id="2.60.120.10">
    <property type="entry name" value="Jelly Rolls"/>
    <property type="match status" value="1"/>
</dbReference>
<evidence type="ECO:0000313" key="2">
    <source>
        <dbReference type="Proteomes" id="UP001642360"/>
    </source>
</evidence>